<dbReference type="Pfam" id="PF00450">
    <property type="entry name" value="Peptidase_S10"/>
    <property type="match status" value="1"/>
</dbReference>
<dbReference type="Gene3D" id="3.40.50.12670">
    <property type="match status" value="1"/>
</dbReference>
<keyword evidence="3" id="KW-1015">Disulfide bond</keyword>
<feature type="signal peptide" evidence="5">
    <location>
        <begin position="1"/>
        <end position="24"/>
    </location>
</feature>
<dbReference type="InterPro" id="IPR029058">
    <property type="entry name" value="AB_hydrolase_fold"/>
</dbReference>
<keyword evidence="2 5" id="KW-0732">Signal</keyword>
<dbReference type="PRINTS" id="PR00724">
    <property type="entry name" value="CRBOXYPTASEC"/>
</dbReference>
<proteinExistence type="inferred from homology"/>
<evidence type="ECO:0000256" key="3">
    <source>
        <dbReference type="ARBA" id="ARBA00023157"/>
    </source>
</evidence>
<evidence type="ECO:0000256" key="2">
    <source>
        <dbReference type="ARBA" id="ARBA00022729"/>
    </source>
</evidence>
<dbReference type="FunFam" id="3.40.50.11320:FF:000002">
    <property type="entry name" value="Carboxypeptidase"/>
    <property type="match status" value="1"/>
</dbReference>
<evidence type="ECO:0000256" key="1">
    <source>
        <dbReference type="ARBA" id="ARBA00009431"/>
    </source>
</evidence>
<dbReference type="Gene3D" id="3.40.50.11320">
    <property type="match status" value="1"/>
</dbReference>
<dbReference type="InterPro" id="IPR018202">
    <property type="entry name" value="Ser_caboxypep_ser_AS"/>
</dbReference>
<dbReference type="SUPFAM" id="SSF53474">
    <property type="entry name" value="alpha/beta-Hydrolases"/>
    <property type="match status" value="2"/>
</dbReference>
<dbReference type="InterPro" id="IPR001563">
    <property type="entry name" value="Peptidase_S10"/>
</dbReference>
<keyword evidence="5" id="KW-0121">Carboxypeptidase</keyword>
<reference evidence="6 7" key="1">
    <citation type="submission" date="2024-01" db="EMBL/GenBank/DDBJ databases">
        <title>Genome assemblies of Stephania.</title>
        <authorList>
            <person name="Yang L."/>
        </authorList>
    </citation>
    <scope>NUCLEOTIDE SEQUENCE [LARGE SCALE GENOMIC DNA]</scope>
    <source>
        <strain evidence="6">YNDBR</strain>
        <tissue evidence="6">Leaf</tissue>
    </source>
</reference>
<dbReference type="Proteomes" id="UP001420932">
    <property type="component" value="Unassembled WGS sequence"/>
</dbReference>
<keyword evidence="5" id="KW-0378">Hydrolase</keyword>
<evidence type="ECO:0000313" key="7">
    <source>
        <dbReference type="Proteomes" id="UP001420932"/>
    </source>
</evidence>
<comment type="similarity">
    <text evidence="1 5">Belongs to the peptidase S10 family.</text>
</comment>
<dbReference type="PROSITE" id="PS00560">
    <property type="entry name" value="CARBOXYPEPT_SER_HIS"/>
    <property type="match status" value="1"/>
</dbReference>
<dbReference type="EC" id="3.4.16.-" evidence="5"/>
<dbReference type="PANTHER" id="PTHR11802:SF32">
    <property type="entry name" value="SERINE CARBOXYPEPTIDASE-LIKE 29"/>
    <property type="match status" value="1"/>
</dbReference>
<accession>A0AAP0HR03</accession>
<keyword evidence="7" id="KW-1185">Reference proteome</keyword>
<dbReference type="AlphaFoldDB" id="A0AAP0HR03"/>
<dbReference type="InterPro" id="IPR033124">
    <property type="entry name" value="Ser_caboxypep_his_AS"/>
</dbReference>
<dbReference type="GO" id="GO:0004185">
    <property type="term" value="F:serine-type carboxypeptidase activity"/>
    <property type="evidence" value="ECO:0007669"/>
    <property type="project" value="UniProtKB-UniRule"/>
</dbReference>
<dbReference type="EMBL" id="JBBNAF010000011">
    <property type="protein sequence ID" value="KAK9098128.1"/>
    <property type="molecule type" value="Genomic_DNA"/>
</dbReference>
<keyword evidence="4" id="KW-0325">Glycoprotein</keyword>
<evidence type="ECO:0000313" key="6">
    <source>
        <dbReference type="EMBL" id="KAK9098128.1"/>
    </source>
</evidence>
<name>A0AAP0HR03_9MAGN</name>
<evidence type="ECO:0000256" key="5">
    <source>
        <dbReference type="RuleBase" id="RU361156"/>
    </source>
</evidence>
<comment type="caution">
    <text evidence="6">The sequence shown here is derived from an EMBL/GenBank/DDBJ whole genome shotgun (WGS) entry which is preliminary data.</text>
</comment>
<keyword evidence="5" id="KW-0645">Protease</keyword>
<dbReference type="PROSITE" id="PS00131">
    <property type="entry name" value="CARBOXYPEPT_SER_SER"/>
    <property type="match status" value="1"/>
</dbReference>
<sequence length="496" mass="55843">MEIRTWVLVFHLLFSLVALMQTNCGVHGSGDVQSGQQERDRVTYLPGLTFNVSFSHYSGYVNVNETTGKWLFYWFIEALKDPSSKPLVIWLEGGPGCSGIAFGEAAQIGPFRINSDGRTLRFNRDTWHQFANVIYLEFPVGTGFSYSDTPADLLASGDKRTVEDNLVFLLKWFERFPQYKGRDFYIAGESYAGHFVPQLARAIIRHQQVPRERSINFKGYLVGNPLTDDYNDHIGFAQFMWSVGLISDQTYEQYNKFCPNMSFFFRTGQCLNLVSVVDSEFGRPLTVDRASIFAPPCDRNYSSFFPPTSGISKMVLLDKKYDPCTENYALTYFNLPEVRKALHVNPNTAPSRWMLCSELNWTESASTVLDIYREVISLGLRVWVFSGNADSIIPITSTRYSINALKLPTASPFRAWYHERLVGGWTQEYVGLNFVSVRGAGHKVGGWTQGYLGLNFVSVRGAGHDIPLYKPDLAFAVVKAFLSGSSMPGPSEHGDS</sequence>
<gene>
    <name evidence="6" type="ORF">Syun_025173</name>
</gene>
<protein>
    <recommendedName>
        <fullName evidence="5">Carboxypeptidase</fullName>
        <ecNumber evidence="5">3.4.16.-</ecNumber>
    </recommendedName>
</protein>
<evidence type="ECO:0000256" key="4">
    <source>
        <dbReference type="ARBA" id="ARBA00023180"/>
    </source>
</evidence>
<dbReference type="Gene3D" id="6.10.250.940">
    <property type="match status" value="1"/>
</dbReference>
<dbReference type="GO" id="GO:0006508">
    <property type="term" value="P:proteolysis"/>
    <property type="evidence" value="ECO:0007669"/>
    <property type="project" value="UniProtKB-KW"/>
</dbReference>
<organism evidence="6 7">
    <name type="scientific">Stephania yunnanensis</name>
    <dbReference type="NCBI Taxonomy" id="152371"/>
    <lineage>
        <taxon>Eukaryota</taxon>
        <taxon>Viridiplantae</taxon>
        <taxon>Streptophyta</taxon>
        <taxon>Embryophyta</taxon>
        <taxon>Tracheophyta</taxon>
        <taxon>Spermatophyta</taxon>
        <taxon>Magnoliopsida</taxon>
        <taxon>Ranunculales</taxon>
        <taxon>Menispermaceae</taxon>
        <taxon>Menispermoideae</taxon>
        <taxon>Cissampelideae</taxon>
        <taxon>Stephania</taxon>
    </lineage>
</organism>
<dbReference type="PANTHER" id="PTHR11802">
    <property type="entry name" value="SERINE PROTEASE FAMILY S10 SERINE CARBOXYPEPTIDASE"/>
    <property type="match status" value="1"/>
</dbReference>
<feature type="chain" id="PRO_5042665193" description="Carboxypeptidase" evidence="5">
    <location>
        <begin position="25"/>
        <end position="496"/>
    </location>
</feature>
<dbReference type="Gene3D" id="3.40.50.1820">
    <property type="entry name" value="alpha/beta hydrolase"/>
    <property type="match status" value="1"/>
</dbReference>
<dbReference type="GO" id="GO:0005773">
    <property type="term" value="C:vacuole"/>
    <property type="evidence" value="ECO:0007669"/>
    <property type="project" value="TreeGrafter"/>
</dbReference>
<dbReference type="FunFam" id="3.40.50.1820:FF:000211">
    <property type="entry name" value="Carboxypeptidase"/>
    <property type="match status" value="1"/>
</dbReference>